<sequence length="136" mass="15919">MRDKAYEQEVDRVQQEMLLMLDDLHTDIDHWNGRDLLAAQRALQIIIESLIGLSRYTYQQKYNISVSKSRSALDGLAKQGDICKTDYELSLKMIGFRNVLVHDYLDVNQKIIEAIIRKKQYHDIQRISEILLQSLP</sequence>
<comment type="similarity">
    <text evidence="4">Belongs to the HepT RNase toxin family.</text>
</comment>
<reference evidence="5 6" key="1">
    <citation type="submission" date="2024-06" db="EMBL/GenBank/DDBJ databases">
        <title>Genomic Encyclopedia of Type Strains, Phase V (KMG-V): Genome sequencing to study the core and pangenomes of soil and plant-associated prokaryotes.</title>
        <authorList>
            <person name="Whitman W."/>
        </authorList>
    </citation>
    <scope>NUCLEOTIDE SEQUENCE [LARGE SCALE GENOMIC DNA]</scope>
    <source>
        <strain evidence="5 6">NE40</strain>
    </source>
</reference>
<dbReference type="PANTHER" id="PTHR33397">
    <property type="entry name" value="UPF0331 PROTEIN YUTE"/>
    <property type="match status" value="1"/>
</dbReference>
<dbReference type="RefSeq" id="WP_354009579.1">
    <property type="nucleotide sequence ID" value="NZ_JBEWTA010000001.1"/>
</dbReference>
<evidence type="ECO:0000313" key="6">
    <source>
        <dbReference type="Proteomes" id="UP001549366"/>
    </source>
</evidence>
<dbReference type="EMBL" id="JBEWTB010000002">
    <property type="protein sequence ID" value="MET4755125.1"/>
    <property type="molecule type" value="Genomic_DNA"/>
</dbReference>
<dbReference type="InterPro" id="IPR037038">
    <property type="entry name" value="HepT-like_sf"/>
</dbReference>
<proteinExistence type="inferred from homology"/>
<evidence type="ECO:0000313" key="5">
    <source>
        <dbReference type="EMBL" id="MET4755125.1"/>
    </source>
</evidence>
<evidence type="ECO:0000256" key="3">
    <source>
        <dbReference type="ARBA" id="ARBA00022801"/>
    </source>
</evidence>
<dbReference type="PANTHER" id="PTHR33397:SF5">
    <property type="entry name" value="RNASE YUTE-RELATED"/>
    <property type="match status" value="1"/>
</dbReference>
<evidence type="ECO:0000256" key="2">
    <source>
        <dbReference type="ARBA" id="ARBA00022722"/>
    </source>
</evidence>
<gene>
    <name evidence="5" type="ORF">V5J35_000317</name>
</gene>
<keyword evidence="2" id="KW-0540">Nuclease</keyword>
<evidence type="ECO:0000256" key="1">
    <source>
        <dbReference type="ARBA" id="ARBA00022649"/>
    </source>
</evidence>
<organism evidence="5 6">
    <name type="scientific">Endozoicomonas lisbonensis</name>
    <dbReference type="NCBI Taxonomy" id="3120522"/>
    <lineage>
        <taxon>Bacteria</taxon>
        <taxon>Pseudomonadati</taxon>
        <taxon>Pseudomonadota</taxon>
        <taxon>Gammaproteobacteria</taxon>
        <taxon>Oceanospirillales</taxon>
        <taxon>Endozoicomonadaceae</taxon>
        <taxon>Endozoicomonas</taxon>
    </lineage>
</organism>
<keyword evidence="3" id="KW-0378">Hydrolase</keyword>
<dbReference type="NCBIfam" id="NF047751">
    <property type="entry name" value="HepT_toxin"/>
    <property type="match status" value="1"/>
</dbReference>
<comment type="caution">
    <text evidence="5">The sequence shown here is derived from an EMBL/GenBank/DDBJ whole genome shotgun (WGS) entry which is preliminary data.</text>
</comment>
<dbReference type="InterPro" id="IPR052379">
    <property type="entry name" value="Type_VII_TA_RNase"/>
</dbReference>
<name>A0ABV2SBJ0_9GAMM</name>
<dbReference type="Gene3D" id="1.20.120.580">
    <property type="entry name" value="bsu32300-like"/>
    <property type="match status" value="1"/>
</dbReference>
<dbReference type="InterPro" id="IPR008201">
    <property type="entry name" value="HepT-like"/>
</dbReference>
<dbReference type="Pfam" id="PF01934">
    <property type="entry name" value="HepT-like"/>
    <property type="match status" value="1"/>
</dbReference>
<dbReference type="Proteomes" id="UP001549366">
    <property type="component" value="Unassembled WGS sequence"/>
</dbReference>
<evidence type="ECO:0000256" key="4">
    <source>
        <dbReference type="ARBA" id="ARBA00024207"/>
    </source>
</evidence>
<keyword evidence="1" id="KW-1277">Toxin-antitoxin system</keyword>
<keyword evidence="6" id="KW-1185">Reference proteome</keyword>
<accession>A0ABV2SBJ0</accession>
<protein>
    <submittedName>
        <fullName evidence="5">Uncharacterized protein YutE (UPF0331/DUF86 family)</fullName>
    </submittedName>
</protein>